<keyword evidence="3" id="KW-1185">Reference proteome</keyword>
<evidence type="ECO:0000313" key="2">
    <source>
        <dbReference type="EMBL" id="KAH3682923.1"/>
    </source>
</evidence>
<dbReference type="EMBL" id="JAEUBG010003344">
    <property type="protein sequence ID" value="KAH3682923.1"/>
    <property type="molecule type" value="Genomic_DNA"/>
</dbReference>
<feature type="region of interest" description="Disordered" evidence="1">
    <location>
        <begin position="55"/>
        <end position="136"/>
    </location>
</feature>
<feature type="compositionally biased region" description="Polar residues" evidence="1">
    <location>
        <begin position="64"/>
        <end position="84"/>
    </location>
</feature>
<reference evidence="2" key="1">
    <citation type="journal article" date="2021" name="Open Biol.">
        <title>Shared evolutionary footprints suggest mitochondrial oxidative damage underlies multiple complex I losses in fungi.</title>
        <authorList>
            <person name="Schikora-Tamarit M.A."/>
            <person name="Marcet-Houben M."/>
            <person name="Nosek J."/>
            <person name="Gabaldon T."/>
        </authorList>
    </citation>
    <scope>NUCLEOTIDE SEQUENCE</scope>
    <source>
        <strain evidence="2">CBS2887</strain>
    </source>
</reference>
<proteinExistence type="predicted"/>
<evidence type="ECO:0000313" key="3">
    <source>
        <dbReference type="Proteomes" id="UP000774326"/>
    </source>
</evidence>
<organism evidence="2 3">
    <name type="scientific">Wickerhamomyces pijperi</name>
    <name type="common">Yeast</name>
    <name type="synonym">Pichia pijperi</name>
    <dbReference type="NCBI Taxonomy" id="599730"/>
    <lineage>
        <taxon>Eukaryota</taxon>
        <taxon>Fungi</taxon>
        <taxon>Dikarya</taxon>
        <taxon>Ascomycota</taxon>
        <taxon>Saccharomycotina</taxon>
        <taxon>Saccharomycetes</taxon>
        <taxon>Phaffomycetales</taxon>
        <taxon>Wickerhamomycetaceae</taxon>
        <taxon>Wickerhamomyces</taxon>
    </lineage>
</organism>
<comment type="caution">
    <text evidence="2">The sequence shown here is derived from an EMBL/GenBank/DDBJ whole genome shotgun (WGS) entry which is preliminary data.</text>
</comment>
<sequence>MNYNRPHDTHSQNGNTTIESNQMANGPLKISSAVTGKRKPISNDISSLIAQLDSDLNSDDEDATSTSRTNTYGTEAGPQVSTQKEMTDGASADGVVNSSRNNNDPKEKNSPLQRPVDLQPGSIDSLETPSHTVAHDQDPSITAILRHPIISNTNPPPNSNPNTSAQEQPLHTTPTSTGSITRPLPQHPAALVNRPRSQDKKNNQNEQRSMSKTKLVNELSALDKMYKSVVSKPFIENSERLMHRKLQSFRTGDNQPHARLTAKPIMDPVVSSEYDPRRGRSLTVTLFSSKVLMSFTGSDGRSRSILLGVGVGATPSLAQKKAYFNAIQFSGLFDIMDNRDDSLGPEFLHDLGENRFTFLFHKIKKGLMRPLLFRDEREFDMFDLRDCPPRFELGRSNNGQSRNIPRHPHRSSDTGTGSAVSEPKVDQSILPPPSTPSHFTEKSKLIIEEIQLLQYCYPFRYDLLHAFSKLASASSTDRDSSITYIDYLGSKMKLCEKLKDYCYFVQVTNPFYTPETKLVYTSIVVLNRYIIGCGASFNSQVEAEEMAAYMAMNASDWFGYGKQMTATDVKRNSGESIWFDRFKRLCDIHLKKLEDPHRRNMVNRNFESASVTASVMKSPDTDYPRKPPQYRDGRHVEARDIAIRVRDMMKVILDADMDAFIPWIKAICGPCKVASSKMPNLKNLKMTLVKKMQEVKPMLIDLPIIQDTGSFTSYYTTIVLIGDIIAGVGVSEDGAEHSKEIAVWNTIYTCDVFQFENISRFVSRIDELSMDRIYFLLSKILNELQGTESSRLSQRRKQQISNLPDISKWSFDDYREFSQKSQESILTRGKSDEVKALESYQFLSPSSDQHSELLDLKKLLSDLAIMGNIVNLYPFKKNSAGNKLRSKLGPKNVQIFPLFDPFVSSSEETISSNSSSDVYSAVVLYGGVILSVGSSLQSNLEAMDAAAMNALYSVGWHHNLHKLNLTDDKVFSLAIVKLCNLAFWTCQALIGHTRPLFEDFDGIDPRVFDMFEAGYRGNLSIDQRCGVSLEFWEEWWLPDEEARRIEMSEKRVQVPEIGQPLNNVSVQRTGQPMGLGLIQDQQLSANGTSSLAIGQNPSLPIHIPISQQPSSVQSQLQQSPQPQLQQVLPIMERSGVISNQVLLNGANPELHQNGGQQPSTVVPQATGQQAIMGQQQQYYPPQAQHMLENTKGNQSPVFVNGMPEAASPQYINPQAPTQQMPLPQVQKYNQFNNIPSLSTPPIGEYSFMNGNGNVQMNQYQHSGHQQQRIQQYPTPQYQIPPMMTNGTQQSYQQPTHFQPLNRQVNDQTGQQDVAQDDFFFKRSSHR</sequence>
<feature type="region of interest" description="Disordered" evidence="1">
    <location>
        <begin position="148"/>
        <end position="215"/>
    </location>
</feature>
<dbReference type="Proteomes" id="UP000774326">
    <property type="component" value="Unassembled WGS sequence"/>
</dbReference>
<feature type="region of interest" description="Disordered" evidence="1">
    <location>
        <begin position="1"/>
        <end position="25"/>
    </location>
</feature>
<feature type="compositionally biased region" description="Basic and acidic residues" evidence="1">
    <location>
        <begin position="1"/>
        <end position="10"/>
    </location>
</feature>
<protein>
    <submittedName>
        <fullName evidence="2">Uncharacterized protein</fullName>
    </submittedName>
</protein>
<name>A0A9P8TKH9_WICPI</name>
<reference evidence="2" key="2">
    <citation type="submission" date="2021-01" db="EMBL/GenBank/DDBJ databases">
        <authorList>
            <person name="Schikora-Tamarit M.A."/>
        </authorList>
    </citation>
    <scope>NUCLEOTIDE SEQUENCE</scope>
    <source>
        <strain evidence="2">CBS2887</strain>
    </source>
</reference>
<feature type="compositionally biased region" description="Polar residues" evidence="1">
    <location>
        <begin position="165"/>
        <end position="180"/>
    </location>
</feature>
<accession>A0A9P8TKH9</accession>
<gene>
    <name evidence="2" type="ORF">WICPIJ_006109</name>
</gene>
<feature type="compositionally biased region" description="Polar residues" evidence="1">
    <location>
        <begin position="11"/>
        <end position="24"/>
    </location>
</feature>
<feature type="region of interest" description="Disordered" evidence="1">
    <location>
        <begin position="393"/>
        <end position="438"/>
    </location>
</feature>
<evidence type="ECO:0000256" key="1">
    <source>
        <dbReference type="SAM" id="MobiDB-lite"/>
    </source>
</evidence>
<feature type="compositionally biased region" description="Polar residues" evidence="1">
    <location>
        <begin position="204"/>
        <end position="214"/>
    </location>
</feature>